<organism evidence="2 3">
    <name type="scientific">Streptosporangium fragile</name>
    <dbReference type="NCBI Taxonomy" id="46186"/>
    <lineage>
        <taxon>Bacteria</taxon>
        <taxon>Bacillati</taxon>
        <taxon>Actinomycetota</taxon>
        <taxon>Actinomycetes</taxon>
        <taxon>Streptosporangiales</taxon>
        <taxon>Streptosporangiaceae</taxon>
        <taxon>Streptosporangium</taxon>
    </lineage>
</organism>
<evidence type="ECO:0000259" key="1">
    <source>
        <dbReference type="Pfam" id="PF18480"/>
    </source>
</evidence>
<proteinExistence type="predicted"/>
<evidence type="ECO:0000313" key="2">
    <source>
        <dbReference type="EMBL" id="GAA2886190.1"/>
    </source>
</evidence>
<accession>A0ABN3W3T5</accession>
<protein>
    <recommendedName>
        <fullName evidence="1">DUF5615 domain-containing protein</fullName>
    </recommendedName>
</protein>
<dbReference type="RefSeq" id="WP_344976217.1">
    <property type="nucleotide sequence ID" value="NZ_BAAAVI010000039.1"/>
</dbReference>
<evidence type="ECO:0000313" key="3">
    <source>
        <dbReference type="Proteomes" id="UP001500831"/>
    </source>
</evidence>
<keyword evidence="3" id="KW-1185">Reference proteome</keyword>
<dbReference type="InterPro" id="IPR041049">
    <property type="entry name" value="DUF5615"/>
</dbReference>
<dbReference type="Pfam" id="PF18480">
    <property type="entry name" value="DUF5615"/>
    <property type="match status" value="1"/>
</dbReference>
<name>A0ABN3W3T5_9ACTN</name>
<feature type="domain" description="DUF5615" evidence="1">
    <location>
        <begin position="1"/>
        <end position="106"/>
    </location>
</feature>
<reference evidence="2 3" key="1">
    <citation type="journal article" date="2019" name="Int. J. Syst. Evol. Microbiol.">
        <title>The Global Catalogue of Microorganisms (GCM) 10K type strain sequencing project: providing services to taxonomists for standard genome sequencing and annotation.</title>
        <authorList>
            <consortium name="The Broad Institute Genomics Platform"/>
            <consortium name="The Broad Institute Genome Sequencing Center for Infectious Disease"/>
            <person name="Wu L."/>
            <person name="Ma J."/>
        </authorList>
    </citation>
    <scope>NUCLEOTIDE SEQUENCE [LARGE SCALE GENOMIC DNA]</scope>
    <source>
        <strain evidence="2 3">JCM 6242</strain>
    </source>
</reference>
<dbReference type="Proteomes" id="UP001500831">
    <property type="component" value="Unassembled WGS sequence"/>
</dbReference>
<sequence length="122" mass="13134">MNFLIDENLSPRVAELLTKAGHDAVHVRDLQATSAPDSTIMTLAAADGRVIISADTDFGALLAHARATEPSVVLVREILELRPPDLVDIVLEHLDVLEPHLETGAIAAFTTTGIRVRALPLR</sequence>
<dbReference type="EMBL" id="BAAAVI010000039">
    <property type="protein sequence ID" value="GAA2886190.1"/>
    <property type="molecule type" value="Genomic_DNA"/>
</dbReference>
<comment type="caution">
    <text evidence="2">The sequence shown here is derived from an EMBL/GenBank/DDBJ whole genome shotgun (WGS) entry which is preliminary data.</text>
</comment>
<gene>
    <name evidence="2" type="ORF">GCM10010517_49870</name>
</gene>